<accession>I3UGP0</accession>
<dbReference type="Pfam" id="PF00403">
    <property type="entry name" value="HMA"/>
    <property type="match status" value="1"/>
</dbReference>
<evidence type="ECO:0000256" key="4">
    <source>
        <dbReference type="SAM" id="Phobius"/>
    </source>
</evidence>
<dbReference type="KEGG" id="aka:TKWG_22775"/>
<protein>
    <submittedName>
        <fullName evidence="6">Heavy metal translocating P-type ATPase</fullName>
    </submittedName>
</protein>
<dbReference type="Proteomes" id="UP000005267">
    <property type="component" value="Chromosome"/>
</dbReference>
<sequence length="238" mass="25399">MAGMTCASCVRHVENALSTVPGVQSASVNLATERAQVRAPLDLDSTLLTQAVVRAGYEAQVVSNPQQSSNTEAARRQADRLELKRDLLLAVLLALPVFILEMGAHAIPAFHHFVAETIGMQNSWYLQFVLTSAVLAGPGRRFFVKGIPALLRLTPDMNSLVAVGTTAAYLFSVVATFVPAWLPSGTVNVYYEAAAVIVAWCCLDVIWRPGQGQYIGSDQAAGRTAGKNGPGTARCRGE</sequence>
<organism evidence="6 7">
    <name type="scientific">Advenella kashmirensis (strain DSM 17095 / LMG 22695 / WT001)</name>
    <name type="common">Tetrathiobacter kashmirensis</name>
    <dbReference type="NCBI Taxonomy" id="1036672"/>
    <lineage>
        <taxon>Bacteria</taxon>
        <taxon>Pseudomonadati</taxon>
        <taxon>Pseudomonadota</taxon>
        <taxon>Betaproteobacteria</taxon>
        <taxon>Burkholderiales</taxon>
        <taxon>Alcaligenaceae</taxon>
    </lineage>
</organism>
<keyword evidence="4" id="KW-1133">Transmembrane helix</keyword>
<keyword evidence="4" id="KW-0812">Transmembrane</keyword>
<dbReference type="GO" id="GO:0055070">
    <property type="term" value="P:copper ion homeostasis"/>
    <property type="evidence" value="ECO:0007669"/>
    <property type="project" value="TreeGrafter"/>
</dbReference>
<dbReference type="PANTHER" id="PTHR43520">
    <property type="entry name" value="ATP7, ISOFORM B"/>
    <property type="match status" value="1"/>
</dbReference>
<feature type="region of interest" description="Disordered" evidence="3">
    <location>
        <begin position="219"/>
        <end position="238"/>
    </location>
</feature>
<dbReference type="GO" id="GO:0043682">
    <property type="term" value="F:P-type divalent copper transporter activity"/>
    <property type="evidence" value="ECO:0007669"/>
    <property type="project" value="TreeGrafter"/>
</dbReference>
<dbReference type="GO" id="GO:0005507">
    <property type="term" value="F:copper ion binding"/>
    <property type="evidence" value="ECO:0007669"/>
    <property type="project" value="TreeGrafter"/>
</dbReference>
<dbReference type="InterPro" id="IPR006121">
    <property type="entry name" value="HMA_dom"/>
</dbReference>
<feature type="transmembrane region" description="Helical" evidence="4">
    <location>
        <begin position="122"/>
        <end position="139"/>
    </location>
</feature>
<dbReference type="FunFam" id="3.30.70.100:FF:000001">
    <property type="entry name" value="ATPase copper transporting beta"/>
    <property type="match status" value="1"/>
</dbReference>
<dbReference type="InterPro" id="IPR036163">
    <property type="entry name" value="HMA_dom_sf"/>
</dbReference>
<feature type="transmembrane region" description="Helical" evidence="4">
    <location>
        <begin position="160"/>
        <end position="182"/>
    </location>
</feature>
<dbReference type="PROSITE" id="PS50846">
    <property type="entry name" value="HMA_2"/>
    <property type="match status" value="1"/>
</dbReference>
<feature type="transmembrane region" description="Helical" evidence="4">
    <location>
        <begin position="87"/>
        <end position="110"/>
    </location>
</feature>
<keyword evidence="7" id="KW-1185">Reference proteome</keyword>
<proteinExistence type="predicted"/>
<dbReference type="STRING" id="1036672.TKWG_22775"/>
<gene>
    <name evidence="6" type="ordered locus">TKWG_22775</name>
</gene>
<evidence type="ECO:0000313" key="6">
    <source>
        <dbReference type="EMBL" id="AFK64178.1"/>
    </source>
</evidence>
<keyword evidence="1" id="KW-0479">Metal-binding</keyword>
<keyword evidence="2" id="KW-1278">Translocase</keyword>
<dbReference type="AlphaFoldDB" id="I3UGP0"/>
<dbReference type="HOGENOM" id="CLU_1163928_0_0_4"/>
<evidence type="ECO:0000256" key="2">
    <source>
        <dbReference type="ARBA" id="ARBA00022967"/>
    </source>
</evidence>
<keyword evidence="4" id="KW-0472">Membrane</keyword>
<reference evidence="7" key="2">
    <citation type="journal article" date="2013" name="PLoS ONE">
        <title>Genome implosion elicits host-confinement in Alcaligenaceae: evidence from the comparative genomics of Tetrathiobacter kashmirensis, a pathogen in the making.</title>
        <authorList>
            <person name="Ghosh W."/>
            <person name="Alam M."/>
            <person name="Roy C."/>
            <person name="Pyne P."/>
            <person name="George A."/>
            <person name="Chakraborty R."/>
            <person name="Majumder S."/>
            <person name="Agarwal A."/>
            <person name="Chakraborty S."/>
            <person name="Majumdar S."/>
            <person name="Gupta S.K."/>
        </authorList>
    </citation>
    <scope>NUCLEOTIDE SEQUENCE [LARGE SCALE GENOMIC DNA]</scope>
    <source>
        <strain evidence="7">WT001</strain>
    </source>
</reference>
<dbReference type="SUPFAM" id="SSF55008">
    <property type="entry name" value="HMA, heavy metal-associated domain"/>
    <property type="match status" value="1"/>
</dbReference>
<feature type="domain" description="HMA" evidence="5">
    <location>
        <begin position="1"/>
        <end position="60"/>
    </location>
</feature>
<reference evidence="6 7" key="1">
    <citation type="journal article" date="2011" name="J. Bacteriol.">
        <title>Whole-genome shotgun sequencing of the sulfur-oxidizing chemoautotroph Tetrathiobacter kashmirensis.</title>
        <authorList>
            <person name="Ghosh W."/>
            <person name="George A."/>
            <person name="Agarwal A."/>
            <person name="Raj P."/>
            <person name="Alam M."/>
            <person name="Pyne P."/>
            <person name="Das Gupta S.K."/>
        </authorList>
    </citation>
    <scope>NUCLEOTIDE SEQUENCE [LARGE SCALE GENOMIC DNA]</scope>
    <source>
        <strain evidence="6 7">WT001</strain>
    </source>
</reference>
<evidence type="ECO:0000256" key="3">
    <source>
        <dbReference type="SAM" id="MobiDB-lite"/>
    </source>
</evidence>
<dbReference type="EMBL" id="CP003555">
    <property type="protein sequence ID" value="AFK64178.1"/>
    <property type="molecule type" value="Genomic_DNA"/>
</dbReference>
<name>I3UGP0_ADVKW</name>
<dbReference type="Gene3D" id="3.30.70.100">
    <property type="match status" value="1"/>
</dbReference>
<dbReference type="CDD" id="cd00371">
    <property type="entry name" value="HMA"/>
    <property type="match status" value="1"/>
</dbReference>
<dbReference type="GO" id="GO:0016020">
    <property type="term" value="C:membrane"/>
    <property type="evidence" value="ECO:0007669"/>
    <property type="project" value="TreeGrafter"/>
</dbReference>
<evidence type="ECO:0000313" key="7">
    <source>
        <dbReference type="Proteomes" id="UP000005267"/>
    </source>
</evidence>
<dbReference type="PANTHER" id="PTHR43520:SF8">
    <property type="entry name" value="P-TYPE CU(+) TRANSPORTER"/>
    <property type="match status" value="1"/>
</dbReference>
<evidence type="ECO:0000256" key="1">
    <source>
        <dbReference type="ARBA" id="ARBA00022723"/>
    </source>
</evidence>
<evidence type="ECO:0000259" key="5">
    <source>
        <dbReference type="PROSITE" id="PS50846"/>
    </source>
</evidence>